<gene>
    <name evidence="2" type="ORF">HD593_001891</name>
</gene>
<protein>
    <submittedName>
        <fullName evidence="2">Uncharacterized protein</fullName>
    </submittedName>
</protein>
<keyword evidence="3" id="KW-1185">Reference proteome</keyword>
<proteinExistence type="predicted"/>
<organism evidence="2 3">
    <name type="scientific">Nonomuraea rubra</name>
    <dbReference type="NCBI Taxonomy" id="46180"/>
    <lineage>
        <taxon>Bacteria</taxon>
        <taxon>Bacillati</taxon>
        <taxon>Actinomycetota</taxon>
        <taxon>Actinomycetes</taxon>
        <taxon>Streptosporangiales</taxon>
        <taxon>Streptosporangiaceae</taxon>
        <taxon>Nonomuraea</taxon>
    </lineage>
</organism>
<sequence length="67" mass="7340">MLGVTARPTAGRVAQQARQPDARPGRSDQRLPIPDQRPGQQVHPLCSMRCSRPRVSACCSPHLRLLG</sequence>
<dbReference type="EMBL" id="JACHMI010000001">
    <property type="protein sequence ID" value="MBB6547096.1"/>
    <property type="molecule type" value="Genomic_DNA"/>
</dbReference>
<comment type="caution">
    <text evidence="2">The sequence shown here is derived from an EMBL/GenBank/DDBJ whole genome shotgun (WGS) entry which is preliminary data.</text>
</comment>
<evidence type="ECO:0000313" key="2">
    <source>
        <dbReference type="EMBL" id="MBB6547096.1"/>
    </source>
</evidence>
<evidence type="ECO:0000256" key="1">
    <source>
        <dbReference type="SAM" id="MobiDB-lite"/>
    </source>
</evidence>
<reference evidence="2 3" key="1">
    <citation type="submission" date="2020-08" db="EMBL/GenBank/DDBJ databases">
        <title>Sequencing the genomes of 1000 actinobacteria strains.</title>
        <authorList>
            <person name="Klenk H.-P."/>
        </authorList>
    </citation>
    <scope>NUCLEOTIDE SEQUENCE [LARGE SCALE GENOMIC DNA]</scope>
    <source>
        <strain evidence="2 3">DSM 43768</strain>
    </source>
</reference>
<name>A0A7X0TX53_9ACTN</name>
<evidence type="ECO:0000313" key="3">
    <source>
        <dbReference type="Proteomes" id="UP000565579"/>
    </source>
</evidence>
<feature type="region of interest" description="Disordered" evidence="1">
    <location>
        <begin position="1"/>
        <end position="43"/>
    </location>
</feature>
<dbReference type="AlphaFoldDB" id="A0A7X0TX53"/>
<accession>A0A7X0TX53</accession>
<dbReference type="Proteomes" id="UP000565579">
    <property type="component" value="Unassembled WGS sequence"/>
</dbReference>
<feature type="compositionally biased region" description="Basic and acidic residues" evidence="1">
    <location>
        <begin position="20"/>
        <end position="29"/>
    </location>
</feature>